<dbReference type="PANTHER" id="PTHR33463:SF204">
    <property type="entry name" value="NB-ARC DOMAIN-CONTAINING PROTEIN"/>
    <property type="match status" value="1"/>
</dbReference>
<keyword evidence="3" id="KW-0611">Plant defense</keyword>
<dbReference type="InterPro" id="IPR036388">
    <property type="entry name" value="WH-like_DNA-bd_sf"/>
</dbReference>
<dbReference type="GO" id="GO:0043531">
    <property type="term" value="F:ADP binding"/>
    <property type="evidence" value="ECO:0007669"/>
    <property type="project" value="InterPro"/>
</dbReference>
<name>A0A1D1XY09_9ARAE</name>
<reference evidence="9" key="1">
    <citation type="submission" date="2015-07" db="EMBL/GenBank/DDBJ databases">
        <title>Transcriptome Assembly of Anthurium amnicola.</title>
        <authorList>
            <person name="Suzuki J."/>
        </authorList>
    </citation>
    <scope>NUCLEOTIDE SEQUENCE</scope>
</reference>
<dbReference type="Pfam" id="PF23559">
    <property type="entry name" value="WHD_DRP"/>
    <property type="match status" value="1"/>
</dbReference>
<dbReference type="InterPro" id="IPR027417">
    <property type="entry name" value="P-loop_NTPase"/>
</dbReference>
<evidence type="ECO:0000313" key="9">
    <source>
        <dbReference type="EMBL" id="JAT47286.1"/>
    </source>
</evidence>
<feature type="coiled-coil region" evidence="5">
    <location>
        <begin position="40"/>
        <end position="97"/>
    </location>
</feature>
<dbReference type="Gene3D" id="3.80.10.10">
    <property type="entry name" value="Ribonuclease Inhibitor"/>
    <property type="match status" value="2"/>
</dbReference>
<dbReference type="Gene3D" id="1.10.8.430">
    <property type="entry name" value="Helical domain of apoptotic protease-activating factors"/>
    <property type="match status" value="1"/>
</dbReference>
<evidence type="ECO:0000256" key="2">
    <source>
        <dbReference type="ARBA" id="ARBA00022737"/>
    </source>
</evidence>
<dbReference type="InterPro" id="IPR058922">
    <property type="entry name" value="WHD_DRP"/>
</dbReference>
<accession>A0A1D1XY09</accession>
<dbReference type="PRINTS" id="PR00364">
    <property type="entry name" value="DISEASERSIST"/>
</dbReference>
<keyword evidence="4" id="KW-0547">Nucleotide-binding</keyword>
<dbReference type="GO" id="GO:0005524">
    <property type="term" value="F:ATP binding"/>
    <property type="evidence" value="ECO:0007669"/>
    <property type="project" value="UniProtKB-KW"/>
</dbReference>
<dbReference type="AlphaFoldDB" id="A0A1D1XY09"/>
<evidence type="ECO:0000256" key="1">
    <source>
        <dbReference type="ARBA" id="ARBA00008894"/>
    </source>
</evidence>
<keyword evidence="5" id="KW-0175">Coiled coil</keyword>
<keyword evidence="4" id="KW-0067">ATP-binding</keyword>
<proteinExistence type="inferred from homology"/>
<feature type="domain" description="Disease resistance protein winged helix" evidence="8">
    <location>
        <begin position="460"/>
        <end position="521"/>
    </location>
</feature>
<dbReference type="SUPFAM" id="SSF52540">
    <property type="entry name" value="P-loop containing nucleoside triphosphate hydrolases"/>
    <property type="match status" value="1"/>
</dbReference>
<dbReference type="InterPro" id="IPR050905">
    <property type="entry name" value="Plant_NBS-LRR"/>
</dbReference>
<dbReference type="EMBL" id="GDJX01020650">
    <property type="protein sequence ID" value="JAT47286.1"/>
    <property type="molecule type" value="Transcribed_RNA"/>
</dbReference>
<feature type="domain" description="Disease resistance protein At4g27190-like leucine-rich repeats" evidence="7">
    <location>
        <begin position="796"/>
        <end position="910"/>
    </location>
</feature>
<protein>
    <submittedName>
        <fullName evidence="9">Disease resistance protein RPS2</fullName>
    </submittedName>
</protein>
<keyword evidence="2" id="KW-0677">Repeat</keyword>
<evidence type="ECO:0000259" key="6">
    <source>
        <dbReference type="Pfam" id="PF00931"/>
    </source>
</evidence>
<dbReference type="Pfam" id="PF00931">
    <property type="entry name" value="NB-ARC"/>
    <property type="match status" value="1"/>
</dbReference>
<evidence type="ECO:0000256" key="4">
    <source>
        <dbReference type="ARBA" id="ARBA00022840"/>
    </source>
</evidence>
<dbReference type="InterPro" id="IPR001611">
    <property type="entry name" value="Leu-rich_rpt"/>
</dbReference>
<dbReference type="InterPro" id="IPR002182">
    <property type="entry name" value="NB-ARC"/>
</dbReference>
<evidence type="ECO:0000256" key="3">
    <source>
        <dbReference type="ARBA" id="ARBA00022821"/>
    </source>
</evidence>
<evidence type="ECO:0000259" key="8">
    <source>
        <dbReference type="Pfam" id="PF23559"/>
    </source>
</evidence>
<dbReference type="Pfam" id="PF23247">
    <property type="entry name" value="LRR_RPS2"/>
    <property type="match status" value="1"/>
</dbReference>
<dbReference type="FunFam" id="1.10.10.10:FF:000322">
    <property type="entry name" value="Probable disease resistance protein At1g63360"/>
    <property type="match status" value="1"/>
</dbReference>
<dbReference type="InterPro" id="IPR042197">
    <property type="entry name" value="Apaf_helical"/>
</dbReference>
<dbReference type="Gene3D" id="1.10.10.10">
    <property type="entry name" value="Winged helix-like DNA-binding domain superfamily/Winged helix DNA-binding domain"/>
    <property type="match status" value="1"/>
</dbReference>
<gene>
    <name evidence="9" type="primary">RPS2_60</name>
    <name evidence="9" type="ORF">g.58495</name>
</gene>
<dbReference type="Pfam" id="PF13855">
    <property type="entry name" value="LRR_8"/>
    <property type="match status" value="1"/>
</dbReference>
<dbReference type="GO" id="GO:0002758">
    <property type="term" value="P:innate immune response-activating signaling pathway"/>
    <property type="evidence" value="ECO:0007669"/>
    <property type="project" value="UniProtKB-ARBA"/>
</dbReference>
<comment type="similarity">
    <text evidence="1">Belongs to the disease resistance NB-LRR family.</text>
</comment>
<dbReference type="GO" id="GO:0042742">
    <property type="term" value="P:defense response to bacterium"/>
    <property type="evidence" value="ECO:0007669"/>
    <property type="project" value="UniProtKB-ARBA"/>
</dbReference>
<sequence length="938" mass="105330">MTSDTTTPNLWESCKKEVFDFVKNKILERIQAMISLPESAEKLGREMEQLQLYRRDKEKDASVEKRKNYKLELRAVLEGWLKNVDELEDKVRRFIERYLGGPDGVVGGEASGPDEADSHQAGDRGGGCCCGLCEKMESCCCGLCNMLCSWGARQCVLLRLGGEIVKLIGQVRLLRREGEEITKLVVEAEGGKEAAGDVVMVGKGANAALDKILEYLKDDEVGIIGIYGTAGVGKTHLLKKIKLEYAGILPGPPQVIWAELPENPSCQNAMDPNPIELLQDSIGKQLPSCSSGWNPGGLRDALSRGRFLLLIENVWGKLDLEAIGIPASSNCKVVFTTRSEEVCCSMEASGVKLARLTDEESLKFFRHQLRDDDLLGRFRVQAGKIVDECHGLPLALKVMARVMRSKRLRRQWENTVDELFDPRTMFADRFMNEEEVLKILKYSYDHLKAEWQPCLLFCSLFDNSVDIDIGELIHYWIGEGFLDDGKEGEDVISQLISACLLEQRSNEEEKLKMHGLIRDMAIKTEESKLLVYPDSMTRKEQDGENWEQAKRISLMGSKVSKLPIKRCSNLVTLLLKNCVWLTEIQDGFFDEMSALRVLDLSNTGITHLPQGINKLEQLRYLNLSRTKIKSLDPVKVSTSSMSQLSHLNLSFTLELETIPCDAVSGGKELRTLNLFRSKYRTWVWDASDPARGLSLIDLEGLDKLEELSVNIYDALALADLLQLDRVPKSIVCLYLEGCEGLTVESSADSPQCQGGGSSRVEKLLEALPNLRELHITNALKLQKLEFKRHWLQNLHTLELSSLSVTDISICEEGDEIYKTRTVAISNCHKLEDLSWVRHLGCIESLSVSHCRNLKAVIAGHGGHGGDELPFMHLKAIKLEELPKLERICDQCTMQMFSAPSVTVDNCPKLTGELVYYDMKEEKPQQILYQDRKKQVIGT</sequence>
<dbReference type="SUPFAM" id="SSF52058">
    <property type="entry name" value="L domain-like"/>
    <property type="match status" value="1"/>
</dbReference>
<evidence type="ECO:0000256" key="5">
    <source>
        <dbReference type="SAM" id="Coils"/>
    </source>
</evidence>
<dbReference type="PANTHER" id="PTHR33463">
    <property type="entry name" value="NB-ARC DOMAIN-CONTAINING PROTEIN-RELATED"/>
    <property type="match status" value="1"/>
</dbReference>
<organism evidence="9">
    <name type="scientific">Anthurium amnicola</name>
    <dbReference type="NCBI Taxonomy" id="1678845"/>
    <lineage>
        <taxon>Eukaryota</taxon>
        <taxon>Viridiplantae</taxon>
        <taxon>Streptophyta</taxon>
        <taxon>Embryophyta</taxon>
        <taxon>Tracheophyta</taxon>
        <taxon>Spermatophyta</taxon>
        <taxon>Magnoliopsida</taxon>
        <taxon>Liliopsida</taxon>
        <taxon>Araceae</taxon>
        <taxon>Pothoideae</taxon>
        <taxon>Potheae</taxon>
        <taxon>Anthurium</taxon>
    </lineage>
</organism>
<feature type="domain" description="NB-ARC" evidence="6">
    <location>
        <begin position="207"/>
        <end position="368"/>
    </location>
</feature>
<evidence type="ECO:0000259" key="7">
    <source>
        <dbReference type="Pfam" id="PF23247"/>
    </source>
</evidence>
<dbReference type="InterPro" id="IPR032675">
    <property type="entry name" value="LRR_dom_sf"/>
</dbReference>
<dbReference type="Gene3D" id="3.40.50.300">
    <property type="entry name" value="P-loop containing nucleotide triphosphate hydrolases"/>
    <property type="match status" value="1"/>
</dbReference>
<dbReference type="InterPro" id="IPR057135">
    <property type="entry name" value="At4g27190-like_LRR"/>
</dbReference>
<dbReference type="GO" id="GO:0009626">
    <property type="term" value="P:plant-type hypersensitive response"/>
    <property type="evidence" value="ECO:0007669"/>
    <property type="project" value="UniProtKB-ARBA"/>
</dbReference>